<organism evidence="1 2">
    <name type="scientific">Sphingomonas colocasiae</name>
    <dbReference type="NCBI Taxonomy" id="1848973"/>
    <lineage>
        <taxon>Bacteria</taxon>
        <taxon>Pseudomonadati</taxon>
        <taxon>Pseudomonadota</taxon>
        <taxon>Alphaproteobacteria</taxon>
        <taxon>Sphingomonadales</taxon>
        <taxon>Sphingomonadaceae</taxon>
        <taxon>Sphingomonas</taxon>
    </lineage>
</organism>
<keyword evidence="2" id="KW-1185">Reference proteome</keyword>
<dbReference type="EMBL" id="JAINVV010000004">
    <property type="protein sequence ID" value="MBY8823135.1"/>
    <property type="molecule type" value="Genomic_DNA"/>
</dbReference>
<dbReference type="Proteomes" id="UP000706039">
    <property type="component" value="Unassembled WGS sequence"/>
</dbReference>
<reference evidence="1 2" key="1">
    <citation type="submission" date="2021-08" db="EMBL/GenBank/DDBJ databases">
        <authorList>
            <person name="Tuo L."/>
        </authorList>
    </citation>
    <scope>NUCLEOTIDE SEQUENCE [LARGE SCALE GENOMIC DNA]</scope>
    <source>
        <strain evidence="1 2">JCM 31229</strain>
    </source>
</reference>
<evidence type="ECO:0000313" key="2">
    <source>
        <dbReference type="Proteomes" id="UP000706039"/>
    </source>
</evidence>
<protein>
    <submittedName>
        <fullName evidence="1">Uncharacterized protein</fullName>
    </submittedName>
</protein>
<proteinExistence type="predicted"/>
<dbReference type="RefSeq" id="WP_222990157.1">
    <property type="nucleotide sequence ID" value="NZ_JAINVV010000004.1"/>
</dbReference>
<evidence type="ECO:0000313" key="1">
    <source>
        <dbReference type="EMBL" id="MBY8823135.1"/>
    </source>
</evidence>
<accession>A0ABS7PP82</accession>
<gene>
    <name evidence="1" type="ORF">K7G82_12590</name>
</gene>
<sequence>MIFPDGTDKAGGADAESRRAVPLSAARRGVNLRVPGACHVSATLAPARSRGISHGMSEDRLILAIGRMERALARVEAAAATPVPPAVEANGVDENVHRSLQERHDRLKTRVEAAITALDGIIAKG</sequence>
<comment type="caution">
    <text evidence="1">The sequence shown here is derived from an EMBL/GenBank/DDBJ whole genome shotgun (WGS) entry which is preliminary data.</text>
</comment>
<name>A0ABS7PP82_9SPHN</name>